<dbReference type="PRINTS" id="PR00355">
    <property type="entry name" value="ADRENODOXIN"/>
</dbReference>
<evidence type="ECO:0000313" key="8">
    <source>
        <dbReference type="EMBL" id="SAL58980.1"/>
    </source>
</evidence>
<comment type="cofactor">
    <cofactor evidence="6">
        <name>[2Fe-2S] cluster</name>
        <dbReference type="ChEBI" id="CHEBI:190135"/>
    </cofactor>
</comment>
<dbReference type="EMBL" id="FCOM02000010">
    <property type="protein sequence ID" value="SAL58980.1"/>
    <property type="molecule type" value="Genomic_DNA"/>
</dbReference>
<evidence type="ECO:0000256" key="3">
    <source>
        <dbReference type="ARBA" id="ARBA00022723"/>
    </source>
</evidence>
<keyword evidence="4" id="KW-0408">Iron</keyword>
<comment type="caution">
    <text evidence="8">The sequence shown here is derived from an EMBL/GenBank/DDBJ whole genome shotgun (WGS) entry which is preliminary data.</text>
</comment>
<keyword evidence="5" id="KW-0411">Iron-sulfur</keyword>
<organism evidence="8 9">
    <name type="scientific">Caballeronia arvi</name>
    <dbReference type="NCBI Taxonomy" id="1777135"/>
    <lineage>
        <taxon>Bacteria</taxon>
        <taxon>Pseudomonadati</taxon>
        <taxon>Pseudomonadota</taxon>
        <taxon>Betaproteobacteria</taxon>
        <taxon>Burkholderiales</taxon>
        <taxon>Burkholderiaceae</taxon>
        <taxon>Caballeronia</taxon>
    </lineage>
</organism>
<dbReference type="InterPro" id="IPR018298">
    <property type="entry name" value="Adrenodoxin_Fe-S_BS"/>
</dbReference>
<dbReference type="GO" id="GO:0009055">
    <property type="term" value="F:electron transfer activity"/>
    <property type="evidence" value="ECO:0007669"/>
    <property type="project" value="TreeGrafter"/>
</dbReference>
<dbReference type="Pfam" id="PF00111">
    <property type="entry name" value="Fer2"/>
    <property type="match status" value="1"/>
</dbReference>
<keyword evidence="2" id="KW-0001">2Fe-2S</keyword>
<evidence type="ECO:0000313" key="9">
    <source>
        <dbReference type="Proteomes" id="UP000055019"/>
    </source>
</evidence>
<evidence type="ECO:0000256" key="1">
    <source>
        <dbReference type="ARBA" id="ARBA00010914"/>
    </source>
</evidence>
<dbReference type="CDD" id="cd00207">
    <property type="entry name" value="fer2"/>
    <property type="match status" value="1"/>
</dbReference>
<keyword evidence="9" id="KW-1185">Reference proteome</keyword>
<name>A0A158ISB2_9BURK</name>
<keyword evidence="3" id="KW-0479">Metal-binding</keyword>
<protein>
    <submittedName>
        <fullName evidence="8">Ferredoxin, 2Fe-2S type, ISC system</fullName>
    </submittedName>
</protein>
<dbReference type="SUPFAM" id="SSF54292">
    <property type="entry name" value="2Fe-2S ferredoxin-like"/>
    <property type="match status" value="1"/>
</dbReference>
<dbReference type="AlphaFoldDB" id="A0A158ISB2"/>
<evidence type="ECO:0000256" key="6">
    <source>
        <dbReference type="ARBA" id="ARBA00034078"/>
    </source>
</evidence>
<dbReference type="Gene3D" id="3.10.20.30">
    <property type="match status" value="1"/>
</dbReference>
<accession>A0A158ISB2</accession>
<reference evidence="8" key="1">
    <citation type="submission" date="2016-01" db="EMBL/GenBank/DDBJ databases">
        <authorList>
            <person name="Peeters C."/>
        </authorList>
    </citation>
    <scope>NUCLEOTIDE SEQUENCE [LARGE SCALE GENOMIC DNA]</scope>
    <source>
        <strain evidence="8">LMG 29317</strain>
    </source>
</reference>
<dbReference type="InterPro" id="IPR001055">
    <property type="entry name" value="Adrenodoxin-like"/>
</dbReference>
<comment type="similarity">
    <text evidence="1">Belongs to the adrenodoxin/putidaredoxin family.</text>
</comment>
<evidence type="ECO:0000256" key="2">
    <source>
        <dbReference type="ARBA" id="ARBA00022714"/>
    </source>
</evidence>
<dbReference type="GO" id="GO:0051537">
    <property type="term" value="F:2 iron, 2 sulfur cluster binding"/>
    <property type="evidence" value="ECO:0007669"/>
    <property type="project" value="UniProtKB-KW"/>
</dbReference>
<evidence type="ECO:0000259" key="7">
    <source>
        <dbReference type="PROSITE" id="PS51085"/>
    </source>
</evidence>
<dbReference type="GO" id="GO:0140647">
    <property type="term" value="P:P450-containing electron transport chain"/>
    <property type="evidence" value="ECO:0007669"/>
    <property type="project" value="InterPro"/>
</dbReference>
<dbReference type="InterPro" id="IPR012675">
    <property type="entry name" value="Beta-grasp_dom_sf"/>
</dbReference>
<dbReference type="GO" id="GO:0005829">
    <property type="term" value="C:cytosol"/>
    <property type="evidence" value="ECO:0007669"/>
    <property type="project" value="TreeGrafter"/>
</dbReference>
<dbReference type="Proteomes" id="UP000055019">
    <property type="component" value="Unassembled WGS sequence"/>
</dbReference>
<dbReference type="OrthoDB" id="9799640at2"/>
<feature type="domain" description="2Fe-2S ferredoxin-type" evidence="7">
    <location>
        <begin position="5"/>
        <end position="105"/>
    </location>
</feature>
<dbReference type="RefSeq" id="WP_061147361.1">
    <property type="nucleotide sequence ID" value="NZ_FCOM02000010.1"/>
</dbReference>
<dbReference type="InterPro" id="IPR001041">
    <property type="entry name" value="2Fe-2S_ferredoxin-type"/>
</dbReference>
<gene>
    <name evidence="8" type="ORF">AWB74_02824</name>
</gene>
<dbReference type="PANTHER" id="PTHR23426:SF65">
    <property type="entry name" value="FERREDOXIN-2, MITOCHONDRIAL"/>
    <property type="match status" value="1"/>
</dbReference>
<dbReference type="PROSITE" id="PS00814">
    <property type="entry name" value="ADX"/>
    <property type="match status" value="1"/>
</dbReference>
<dbReference type="PROSITE" id="PS51085">
    <property type="entry name" value="2FE2S_FER_2"/>
    <property type="match status" value="1"/>
</dbReference>
<sequence length="106" mass="11540">MTTIHYIEFEGPTHEIDVEDGWSVMKGAVYNAVPGIDAECGGACTCATCHVRVDEAWADRLPAPDPAERDTLEFAKDVGERSRLACQLKVHPGLHGLVVHLPESQT</sequence>
<evidence type="ECO:0000256" key="5">
    <source>
        <dbReference type="ARBA" id="ARBA00023014"/>
    </source>
</evidence>
<dbReference type="InterPro" id="IPR036010">
    <property type="entry name" value="2Fe-2S_ferredoxin-like_sf"/>
</dbReference>
<dbReference type="GO" id="GO:0046872">
    <property type="term" value="F:metal ion binding"/>
    <property type="evidence" value="ECO:0007669"/>
    <property type="project" value="UniProtKB-KW"/>
</dbReference>
<dbReference type="PANTHER" id="PTHR23426">
    <property type="entry name" value="FERREDOXIN/ADRENODOXIN"/>
    <property type="match status" value="1"/>
</dbReference>
<proteinExistence type="inferred from homology"/>
<evidence type="ECO:0000256" key="4">
    <source>
        <dbReference type="ARBA" id="ARBA00023004"/>
    </source>
</evidence>